<dbReference type="InterPro" id="IPR009835">
    <property type="entry name" value="SrtB"/>
</dbReference>
<keyword evidence="1" id="KW-0378">Hydrolase</keyword>
<reference evidence="3 4" key="1">
    <citation type="submission" date="2019-08" db="EMBL/GenBank/DDBJ databases">
        <title>In-depth cultivation of the pig gut microbiome towards novel bacterial diversity and tailored functional studies.</title>
        <authorList>
            <person name="Wylensek D."/>
            <person name="Hitch T.C.A."/>
            <person name="Clavel T."/>
        </authorList>
    </citation>
    <scope>NUCLEOTIDE SEQUENCE [LARGE SCALE GENOMIC DNA]</scope>
    <source>
        <strain evidence="3 4">WCA-389-WT-23D1</strain>
    </source>
</reference>
<comment type="caution">
    <text evidence="3">The sequence shown here is derived from an EMBL/GenBank/DDBJ whole genome shotgun (WGS) entry which is preliminary data.</text>
</comment>
<feature type="active site" description="Proton donor/acceptor" evidence="2">
    <location>
        <position position="137"/>
    </location>
</feature>
<dbReference type="Gene3D" id="2.40.260.10">
    <property type="entry name" value="Sortase"/>
    <property type="match status" value="1"/>
</dbReference>
<dbReference type="AlphaFoldDB" id="A0A7X2NKA7"/>
<dbReference type="EMBL" id="VUMD01000006">
    <property type="protein sequence ID" value="MSS36497.1"/>
    <property type="molecule type" value="Genomic_DNA"/>
</dbReference>
<proteinExistence type="predicted"/>
<protein>
    <submittedName>
        <fullName evidence="3">Class B sortase</fullName>
    </submittedName>
</protein>
<dbReference type="Proteomes" id="UP000429958">
    <property type="component" value="Unassembled WGS sequence"/>
</dbReference>
<organism evidence="3 4">
    <name type="scientific">Clostridium porci</name>
    <dbReference type="NCBI Taxonomy" id="2605778"/>
    <lineage>
        <taxon>Bacteria</taxon>
        <taxon>Bacillati</taxon>
        <taxon>Bacillota</taxon>
        <taxon>Clostridia</taxon>
        <taxon>Eubacteriales</taxon>
        <taxon>Clostridiaceae</taxon>
        <taxon>Clostridium</taxon>
    </lineage>
</organism>
<accession>A0A7X2NKA7</accession>
<name>A0A7X2NKA7_9CLOT</name>
<keyword evidence="4" id="KW-1185">Reference proteome</keyword>
<dbReference type="InterPro" id="IPR023365">
    <property type="entry name" value="Sortase_dom-sf"/>
</dbReference>
<sequence length="255" mass="29242">MKIMKNFISAIFAAMVLIPVLCIGGRIFQYHSENTKLKQVAEIAAEYTVHEPAVSLNSQTELEMESFMDINGLKTENADVVGFVEIPGTIVSYPVMKSEEADYYIRRGFDKKRSIYGSIYMDNACYENGANTVLYGHNMKSGKMFGTLRHYMDAAYREEHKEIRYITDDRIECYDVCAVFLASAADQDLIKNLIPYTKEEMENLQNYIANHQGVFMDEFAWGDRLLTLATCEYTRKDGRLFVIGKLKDTIIRKES</sequence>
<evidence type="ECO:0000256" key="1">
    <source>
        <dbReference type="ARBA" id="ARBA00022801"/>
    </source>
</evidence>
<feature type="active site" description="Acyl-thioester intermediate" evidence="2">
    <location>
        <position position="231"/>
    </location>
</feature>
<evidence type="ECO:0000313" key="4">
    <source>
        <dbReference type="Proteomes" id="UP000429958"/>
    </source>
</evidence>
<dbReference type="InterPro" id="IPR005754">
    <property type="entry name" value="Sortase"/>
</dbReference>
<dbReference type="RefSeq" id="WP_154471941.1">
    <property type="nucleotide sequence ID" value="NZ_VUMD01000006.1"/>
</dbReference>
<dbReference type="SUPFAM" id="SSF63817">
    <property type="entry name" value="Sortase"/>
    <property type="match status" value="1"/>
</dbReference>
<dbReference type="CDD" id="cd05826">
    <property type="entry name" value="Sortase_B"/>
    <property type="match status" value="1"/>
</dbReference>
<dbReference type="GO" id="GO:0016787">
    <property type="term" value="F:hydrolase activity"/>
    <property type="evidence" value="ECO:0007669"/>
    <property type="project" value="UniProtKB-KW"/>
</dbReference>
<dbReference type="Pfam" id="PF04203">
    <property type="entry name" value="Sortase"/>
    <property type="match status" value="1"/>
</dbReference>
<gene>
    <name evidence="3" type="ORF">FYJ39_07925</name>
</gene>
<evidence type="ECO:0000313" key="3">
    <source>
        <dbReference type="EMBL" id="MSS36497.1"/>
    </source>
</evidence>
<evidence type="ECO:0000256" key="2">
    <source>
        <dbReference type="PIRSR" id="PIRSR605754-1"/>
    </source>
</evidence>